<dbReference type="InterPro" id="IPR011856">
    <property type="entry name" value="tRNA_endonuc-like_dom_sf"/>
</dbReference>
<evidence type="ECO:0000256" key="3">
    <source>
        <dbReference type="PROSITE-ProRule" id="PRU00492"/>
    </source>
</evidence>
<keyword evidence="1 3" id="KW-0547">Nucleotide-binding</keyword>
<dbReference type="PROSITE" id="PS51161">
    <property type="entry name" value="ATP_CONE"/>
    <property type="match status" value="1"/>
</dbReference>
<protein>
    <recommendedName>
        <fullName evidence="4">ATP-cone domain-containing protein</fullName>
    </recommendedName>
</protein>
<evidence type="ECO:0000256" key="1">
    <source>
        <dbReference type="ARBA" id="ARBA00022741"/>
    </source>
</evidence>
<comment type="caution">
    <text evidence="5">The sequence shown here is derived from an EMBL/GenBank/DDBJ whole genome shotgun (WGS) entry which is preliminary data.</text>
</comment>
<reference evidence="5" key="1">
    <citation type="submission" date="2019-05" db="EMBL/GenBank/DDBJ databases">
        <authorList>
            <person name="Lianzixin W."/>
        </authorList>
    </citation>
    <scope>NUCLEOTIDE SEQUENCE</scope>
    <source>
        <strain evidence="5">EC11</strain>
    </source>
</reference>
<dbReference type="InterPro" id="IPR007560">
    <property type="entry name" value="Restrct_endonuc_IV_Mrr"/>
</dbReference>
<dbReference type="InterPro" id="IPR011335">
    <property type="entry name" value="Restrct_endonuc-II-like"/>
</dbReference>
<dbReference type="SUPFAM" id="SSF52980">
    <property type="entry name" value="Restriction endonuclease-like"/>
    <property type="match status" value="1"/>
</dbReference>
<dbReference type="EMBL" id="VEVQ02000007">
    <property type="protein sequence ID" value="NHN26513.1"/>
    <property type="molecule type" value="Genomic_DNA"/>
</dbReference>
<dbReference type="Gene3D" id="3.40.1350.10">
    <property type="match status" value="1"/>
</dbReference>
<evidence type="ECO:0000313" key="5">
    <source>
        <dbReference type="EMBL" id="NHN26513.1"/>
    </source>
</evidence>
<name>A0ABX0IS37_9FLAO</name>
<accession>A0ABX0IS37</accession>
<dbReference type="RefSeq" id="WP_140962833.1">
    <property type="nucleotide sequence ID" value="NZ_VEVQ02000007.1"/>
</dbReference>
<evidence type="ECO:0000313" key="6">
    <source>
        <dbReference type="Proteomes" id="UP000817854"/>
    </source>
</evidence>
<gene>
    <name evidence="5" type="ORF">FIA58_012575</name>
</gene>
<sequence>MKVRKYSGDIVDFDESKLIKSLINSGATNENAKQILLDVQPQLYDGIPTKKIYKLAFQKLKRFSNVHAARFSLKNGIMALGPAGFYFEKFIARIFELQGYQTTTNVFLEGNCISHELDVVIKKDNHLAIIECKFHGSQENKTDVKIPMYILSRFNDLNKKTYAVFEKEERISKCWLITNSKFTSEAVKFAECSGLQLLSWDYPIGASLKDLVNQFTIYPITCLTTLTIAEKEILLLQGILTVYDLVHHERKFDKLKLSETRMKNVLKESNQLLNK</sequence>
<dbReference type="Pfam" id="PF03477">
    <property type="entry name" value="ATP-cone"/>
    <property type="match status" value="1"/>
</dbReference>
<proteinExistence type="predicted"/>
<dbReference type="Pfam" id="PF04471">
    <property type="entry name" value="Mrr_cat"/>
    <property type="match status" value="1"/>
</dbReference>
<reference evidence="5" key="2">
    <citation type="submission" date="2020-02" db="EMBL/GenBank/DDBJ databases">
        <title>Flavobacterium profundi sp. nov., isolated from a deep-sea seamount.</title>
        <authorList>
            <person name="Zhang D.-C."/>
        </authorList>
    </citation>
    <scope>NUCLEOTIDE SEQUENCE</scope>
    <source>
        <strain evidence="5">EC11</strain>
    </source>
</reference>
<dbReference type="Proteomes" id="UP000817854">
    <property type="component" value="Unassembled WGS sequence"/>
</dbReference>
<dbReference type="InterPro" id="IPR005144">
    <property type="entry name" value="ATP-cone_dom"/>
</dbReference>
<organism evidence="5 6">
    <name type="scientific">Flavobacterium jejuense</name>
    <dbReference type="NCBI Taxonomy" id="1544455"/>
    <lineage>
        <taxon>Bacteria</taxon>
        <taxon>Pseudomonadati</taxon>
        <taxon>Bacteroidota</taxon>
        <taxon>Flavobacteriia</taxon>
        <taxon>Flavobacteriales</taxon>
        <taxon>Flavobacteriaceae</taxon>
        <taxon>Flavobacterium</taxon>
    </lineage>
</organism>
<evidence type="ECO:0000259" key="4">
    <source>
        <dbReference type="PROSITE" id="PS51161"/>
    </source>
</evidence>
<evidence type="ECO:0000256" key="2">
    <source>
        <dbReference type="ARBA" id="ARBA00022840"/>
    </source>
</evidence>
<keyword evidence="2 3" id="KW-0067">ATP-binding</keyword>
<keyword evidence="6" id="KW-1185">Reference proteome</keyword>
<feature type="domain" description="ATP-cone" evidence="4">
    <location>
        <begin position="1"/>
        <end position="82"/>
    </location>
</feature>